<proteinExistence type="predicted"/>
<gene>
    <name evidence="2" type="ORF">PR002_g30274</name>
</gene>
<dbReference type="Proteomes" id="UP000435112">
    <property type="component" value="Unassembled WGS sequence"/>
</dbReference>
<protein>
    <submittedName>
        <fullName evidence="2">Uncharacterized protein</fullName>
    </submittedName>
</protein>
<feature type="transmembrane region" description="Helical" evidence="1">
    <location>
        <begin position="12"/>
        <end position="31"/>
    </location>
</feature>
<feature type="transmembrane region" description="Helical" evidence="1">
    <location>
        <begin position="51"/>
        <end position="71"/>
    </location>
</feature>
<keyword evidence="1" id="KW-0812">Transmembrane</keyword>
<evidence type="ECO:0000313" key="3">
    <source>
        <dbReference type="Proteomes" id="UP000435112"/>
    </source>
</evidence>
<name>A0A6A3GTI9_9STRA</name>
<keyword evidence="1" id="KW-1133">Transmembrane helix</keyword>
<reference evidence="2 3" key="1">
    <citation type="submission" date="2018-09" db="EMBL/GenBank/DDBJ databases">
        <title>Genomic investigation of the strawberry pathogen Phytophthora fragariae indicates pathogenicity is determined by transcriptional variation in three key races.</title>
        <authorList>
            <person name="Adams T.M."/>
            <person name="Armitage A.D."/>
            <person name="Sobczyk M.K."/>
            <person name="Bates H.J."/>
            <person name="Dunwell J.M."/>
            <person name="Nellist C.F."/>
            <person name="Harrison R.J."/>
        </authorList>
    </citation>
    <scope>NUCLEOTIDE SEQUENCE [LARGE SCALE GENOMIC DNA]</scope>
    <source>
        <strain evidence="2 3">SCRP324</strain>
    </source>
</reference>
<comment type="caution">
    <text evidence="2">The sequence shown here is derived from an EMBL/GenBank/DDBJ whole genome shotgun (WGS) entry which is preliminary data.</text>
</comment>
<dbReference type="EMBL" id="QXFU01006711">
    <property type="protein sequence ID" value="KAE8960263.1"/>
    <property type="molecule type" value="Genomic_DNA"/>
</dbReference>
<sequence length="143" mass="15736">MGIPELPARSILCWTLMSLCMNSFAIGMNVTTCRNTPTSLFIVFFATKTKSSVSATIFLVLAIFLCGIDTVRSVRFQSMPTACIWRDQVVNLPSCQPSDPNTSLIASLRRCSARRSLSPMSTSMQTMSSTHWNIQKGFGSPKT</sequence>
<evidence type="ECO:0000313" key="2">
    <source>
        <dbReference type="EMBL" id="KAE8960263.1"/>
    </source>
</evidence>
<dbReference type="OrthoDB" id="10319471at2759"/>
<accession>A0A6A3GTI9</accession>
<dbReference type="AlphaFoldDB" id="A0A6A3GTI9"/>
<organism evidence="2 3">
    <name type="scientific">Phytophthora rubi</name>
    <dbReference type="NCBI Taxonomy" id="129364"/>
    <lineage>
        <taxon>Eukaryota</taxon>
        <taxon>Sar</taxon>
        <taxon>Stramenopiles</taxon>
        <taxon>Oomycota</taxon>
        <taxon>Peronosporomycetes</taxon>
        <taxon>Peronosporales</taxon>
        <taxon>Peronosporaceae</taxon>
        <taxon>Phytophthora</taxon>
    </lineage>
</organism>
<evidence type="ECO:0000256" key="1">
    <source>
        <dbReference type="SAM" id="Phobius"/>
    </source>
</evidence>
<keyword evidence="1" id="KW-0472">Membrane</keyword>